<accession>A0A7C9KU41</accession>
<protein>
    <recommendedName>
        <fullName evidence="1">Streptomycin biosynthesis protein StrF domain-containing protein</fullName>
    </recommendedName>
</protein>
<dbReference type="Gene3D" id="3.90.550.10">
    <property type="entry name" value="Spore Coat Polysaccharide Biosynthesis Protein SpsA, Chain A"/>
    <property type="match status" value="1"/>
</dbReference>
<organism evidence="2 3">
    <name type="scientific">Lachnospira eligens</name>
    <dbReference type="NCBI Taxonomy" id="39485"/>
    <lineage>
        <taxon>Bacteria</taxon>
        <taxon>Bacillati</taxon>
        <taxon>Bacillota</taxon>
        <taxon>Clostridia</taxon>
        <taxon>Lachnospirales</taxon>
        <taxon>Lachnospiraceae</taxon>
        <taxon>Lachnospira</taxon>
    </lineage>
</organism>
<dbReference type="Proteomes" id="UP000481964">
    <property type="component" value="Unassembled WGS sequence"/>
</dbReference>
<evidence type="ECO:0000313" key="2">
    <source>
        <dbReference type="EMBL" id="MSC55988.1"/>
    </source>
</evidence>
<proteinExistence type="predicted"/>
<sequence length="217" mass="25329">MNDKKICFIMCVNNEMYEEECLYYINHLVIPNGYEIDVISIKEAKSMTEGYNAAMVATDAKYKIYMHQDVFLVKSDFIQDMLDVFSNPEVGMIGMVGAEELSKDGCMWNGDRVGRIYSSNIVSTQLFVASDKQNKPYTEVEAVDGLFIATQYDVKWREDIFDGWDFYDISQSEEFHRAGYKVVVPYMDKPWCLHDDGILNLGNYDKYRQIFLKEYKR</sequence>
<dbReference type="RefSeq" id="WP_154300261.1">
    <property type="nucleotide sequence ID" value="NZ_WKRD01000001.1"/>
</dbReference>
<dbReference type="Pfam" id="PF13712">
    <property type="entry name" value="Glyco_tranf_2_5"/>
    <property type="match status" value="1"/>
</dbReference>
<evidence type="ECO:0000259" key="1">
    <source>
        <dbReference type="Pfam" id="PF13712"/>
    </source>
</evidence>
<gene>
    <name evidence="2" type="ORF">GKE48_00755</name>
</gene>
<dbReference type="InterPro" id="IPR059123">
    <property type="entry name" value="StrF_dom"/>
</dbReference>
<comment type="caution">
    <text evidence="2">The sequence shown here is derived from an EMBL/GenBank/DDBJ whole genome shotgun (WGS) entry which is preliminary data.</text>
</comment>
<reference evidence="2 3" key="1">
    <citation type="journal article" date="2019" name="Nat. Med.">
        <title>A library of human gut bacterial isolates paired with longitudinal multiomics data enables mechanistic microbiome research.</title>
        <authorList>
            <person name="Poyet M."/>
            <person name="Groussin M."/>
            <person name="Gibbons S.M."/>
            <person name="Avila-Pacheco J."/>
            <person name="Jiang X."/>
            <person name="Kearney S.M."/>
            <person name="Perrotta A.R."/>
            <person name="Berdy B."/>
            <person name="Zhao S."/>
            <person name="Lieberman T.D."/>
            <person name="Swanson P.K."/>
            <person name="Smith M."/>
            <person name="Roesemann S."/>
            <person name="Alexander J.E."/>
            <person name="Rich S.A."/>
            <person name="Livny J."/>
            <person name="Vlamakis H."/>
            <person name="Clish C."/>
            <person name="Bullock K."/>
            <person name="Deik A."/>
            <person name="Scott J."/>
            <person name="Pierce K.A."/>
            <person name="Xavier R.J."/>
            <person name="Alm E.J."/>
        </authorList>
    </citation>
    <scope>NUCLEOTIDE SEQUENCE [LARGE SCALE GENOMIC DNA]</scope>
    <source>
        <strain evidence="2 3">BIOML-A1</strain>
    </source>
</reference>
<dbReference type="EMBL" id="WKRD01000001">
    <property type="protein sequence ID" value="MSC55988.1"/>
    <property type="molecule type" value="Genomic_DNA"/>
</dbReference>
<evidence type="ECO:0000313" key="3">
    <source>
        <dbReference type="Proteomes" id="UP000481964"/>
    </source>
</evidence>
<dbReference type="InterPro" id="IPR029044">
    <property type="entry name" value="Nucleotide-diphossugar_trans"/>
</dbReference>
<dbReference type="AlphaFoldDB" id="A0A7C9KU41"/>
<name>A0A7C9KU41_9FIRM</name>
<feature type="domain" description="Streptomycin biosynthesis protein StrF" evidence="1">
    <location>
        <begin position="7"/>
        <end position="215"/>
    </location>
</feature>